<dbReference type="Proteomes" id="UP001146793">
    <property type="component" value="Unassembled WGS sequence"/>
</dbReference>
<dbReference type="EMBL" id="JANTQA010000048">
    <property type="protein sequence ID" value="KAJ3431194.1"/>
    <property type="molecule type" value="Genomic_DNA"/>
</dbReference>
<proteinExistence type="predicted"/>
<feature type="compositionally biased region" description="Basic residues" evidence="1">
    <location>
        <begin position="27"/>
        <end position="38"/>
    </location>
</feature>
<gene>
    <name evidence="4" type="ORF">M0812_02870</name>
</gene>
<feature type="region of interest" description="Disordered" evidence="1">
    <location>
        <begin position="157"/>
        <end position="211"/>
    </location>
</feature>
<feature type="domain" description="BZIP" evidence="3">
    <location>
        <begin position="84"/>
        <end position="147"/>
    </location>
</feature>
<feature type="compositionally biased region" description="Polar residues" evidence="1">
    <location>
        <begin position="181"/>
        <end position="197"/>
    </location>
</feature>
<reference evidence="4" key="1">
    <citation type="submission" date="2022-08" db="EMBL/GenBank/DDBJ databases">
        <title>Novel sulphate-reducing endosymbionts in the free-living metamonad Anaeramoeba.</title>
        <authorList>
            <person name="Jerlstrom-Hultqvist J."/>
            <person name="Cepicka I."/>
            <person name="Gallot-Lavallee L."/>
            <person name="Salas-Leiva D."/>
            <person name="Curtis B.A."/>
            <person name="Zahonova K."/>
            <person name="Pipaliya S."/>
            <person name="Dacks J."/>
            <person name="Roger A.J."/>
        </authorList>
    </citation>
    <scope>NUCLEOTIDE SEQUENCE</scope>
    <source>
        <strain evidence="4">Busselton2</strain>
    </source>
</reference>
<dbReference type="InterPro" id="IPR004827">
    <property type="entry name" value="bZIP"/>
</dbReference>
<dbReference type="GO" id="GO:0003700">
    <property type="term" value="F:DNA-binding transcription factor activity"/>
    <property type="evidence" value="ECO:0007669"/>
    <property type="project" value="InterPro"/>
</dbReference>
<sequence>MINSTNILKKVPKNKKPLGRVEIIKNQKQKKSKKGRKRDHCEAKTQTNNTLELEEHLYEKNLKGQIVDILATMKSQEYSLLSSEQKKRRRLLRNRLNAQKNRNKKKRGIKELEKKFDHLSNEHHKLNEHIVQLTAEKEQMKEELLLLRKLIYVQDKEKEKEKEKKKKKKKKKEKKKETKKQQSFLESKDSQPQQQITKAPHHGLVFKESIFTKNKKEKTKNEKENIIVKQKEGVQKEKQKTQDTNDSENILEGWYGESLDDNFLSLNNEKNTVQPSENLKDGLLGDQFSRLDVDNLFKIPNTIDEEGCVSFTELINDNKFGFSLFFIFTFLGIIFCCNSLLSCMSGNPSTPPDDNGQPIIPDSQFRKKIIHHQMKQHFFRKRSIQTLQTTHWDTNINGQETCSVNYNIIFSDVRFGENNNENGIKPHDKEEEDEENERQDDQKNKDMKKKLL</sequence>
<evidence type="ECO:0000313" key="5">
    <source>
        <dbReference type="Proteomes" id="UP001146793"/>
    </source>
</evidence>
<name>A0AAV7YQY4_9EUKA</name>
<feature type="compositionally biased region" description="Basic residues" evidence="1">
    <location>
        <begin position="163"/>
        <end position="174"/>
    </location>
</feature>
<keyword evidence="2" id="KW-0812">Transmembrane</keyword>
<keyword evidence="2" id="KW-1133">Transmembrane helix</keyword>
<protein>
    <submittedName>
        <fullName evidence="4">Neurofilament triplet m protein-like protein</fullName>
    </submittedName>
</protein>
<dbReference type="PROSITE" id="PS50217">
    <property type="entry name" value="BZIP"/>
    <property type="match status" value="1"/>
</dbReference>
<feature type="region of interest" description="Disordered" evidence="1">
    <location>
        <begin position="26"/>
        <end position="47"/>
    </location>
</feature>
<dbReference type="Gene3D" id="1.20.5.170">
    <property type="match status" value="1"/>
</dbReference>
<dbReference type="SUPFAM" id="SSF57959">
    <property type="entry name" value="Leucine zipper domain"/>
    <property type="match status" value="1"/>
</dbReference>
<feature type="region of interest" description="Disordered" evidence="1">
    <location>
        <begin position="419"/>
        <end position="452"/>
    </location>
</feature>
<feature type="transmembrane region" description="Helical" evidence="2">
    <location>
        <begin position="320"/>
        <end position="341"/>
    </location>
</feature>
<accession>A0AAV7YQY4</accession>
<keyword evidence="2" id="KW-0472">Membrane</keyword>
<comment type="caution">
    <text evidence="4">The sequence shown here is derived from an EMBL/GenBank/DDBJ whole genome shotgun (WGS) entry which is preliminary data.</text>
</comment>
<dbReference type="InterPro" id="IPR046347">
    <property type="entry name" value="bZIP_sf"/>
</dbReference>
<dbReference type="Pfam" id="PF00170">
    <property type="entry name" value="bZIP_1"/>
    <property type="match status" value="1"/>
</dbReference>
<evidence type="ECO:0000256" key="2">
    <source>
        <dbReference type="SAM" id="Phobius"/>
    </source>
</evidence>
<evidence type="ECO:0000313" key="4">
    <source>
        <dbReference type="EMBL" id="KAJ3431194.1"/>
    </source>
</evidence>
<dbReference type="SMART" id="SM00338">
    <property type="entry name" value="BRLZ"/>
    <property type="match status" value="1"/>
</dbReference>
<evidence type="ECO:0000259" key="3">
    <source>
        <dbReference type="PROSITE" id="PS50217"/>
    </source>
</evidence>
<organism evidence="4 5">
    <name type="scientific">Anaeramoeba flamelloides</name>
    <dbReference type="NCBI Taxonomy" id="1746091"/>
    <lineage>
        <taxon>Eukaryota</taxon>
        <taxon>Metamonada</taxon>
        <taxon>Anaeramoebidae</taxon>
        <taxon>Anaeramoeba</taxon>
    </lineage>
</organism>
<dbReference type="AlphaFoldDB" id="A0AAV7YQY4"/>
<evidence type="ECO:0000256" key="1">
    <source>
        <dbReference type="SAM" id="MobiDB-lite"/>
    </source>
</evidence>